<dbReference type="SUPFAM" id="SSF56112">
    <property type="entry name" value="Protein kinase-like (PK-like)"/>
    <property type="match status" value="1"/>
</dbReference>
<dbReference type="Pfam" id="PF07714">
    <property type="entry name" value="PK_Tyr_Ser-Thr"/>
    <property type="match status" value="1"/>
</dbReference>
<reference evidence="2 3" key="2">
    <citation type="submission" date="2017-10" db="EMBL/GenBank/DDBJ databases">
        <title>Genome analyses suggest a sexual origin of heterokaryosis in a supposedly ancient asexual fungus.</title>
        <authorList>
            <person name="Corradi N."/>
            <person name="Sedzielewska K."/>
            <person name="Noel J."/>
            <person name="Charron P."/>
            <person name="Farinelli L."/>
            <person name="Marton T."/>
            <person name="Kruger M."/>
            <person name="Pelin A."/>
            <person name="Brachmann A."/>
            <person name="Corradi N."/>
        </authorList>
    </citation>
    <scope>NUCLEOTIDE SEQUENCE [LARGE SCALE GENOMIC DNA]</scope>
    <source>
        <strain evidence="2 3">A1</strain>
    </source>
</reference>
<dbReference type="VEuPathDB" id="FungiDB:RhiirA1_447885"/>
<evidence type="ECO:0000313" key="2">
    <source>
        <dbReference type="EMBL" id="PKC76235.1"/>
    </source>
</evidence>
<sequence>MELTNKNNFDPTPKLKSSPIPILFLPFNNEKLRCNNCGNKYSTTYLYEQKYCKQCLLLYIENIADNTDNNKYFDVNIMTINTHCIEHKSTRKITFFTKSIQEWCVNCSEIIYFNNYYNYVINTTTKCIRKEKDCKLCEKKFVDKNTFEIKLCSNCYLISSGWTKSILTNKPIPILHLPWWDASNKRCRYCLTTNIIFGIIDQTQCKKCKRISNINIDIEIISSGNHDIDEFLISTRTNTDNHDKFANYMNNSDKNSNPLNVYNFIEHKLINFNYKRTMEWIPYSQINNLEKIAEGGFGIIYKAIWLNKTSVAVKRFSKSHIINFLNEVKSLHRCYDSVFIVKYYGITQDPVIKDYMLIMEYARGGNLHSYLQKNFTDIKWTTKLAVLCQISDGLKAVHNENFIHRDFHSGNILSLKNDHKKWVIGDLGLSQPENNSSNNEIYGVIPYVAPEIFQDAMFSKESDIYSLGMIMWELTTGCKPFSKVEHDAGLCSSNY</sequence>
<dbReference type="EMBL" id="LLXH01000006">
    <property type="protein sequence ID" value="PKC76235.1"/>
    <property type="molecule type" value="Genomic_DNA"/>
</dbReference>
<dbReference type="PANTHER" id="PTHR44329">
    <property type="entry name" value="SERINE/THREONINE-PROTEIN KINASE TNNI3K-RELATED"/>
    <property type="match status" value="1"/>
</dbReference>
<dbReference type="InterPro" id="IPR001245">
    <property type="entry name" value="Ser-Thr/Tyr_kinase_cat_dom"/>
</dbReference>
<evidence type="ECO:0000313" key="3">
    <source>
        <dbReference type="Proteomes" id="UP000232688"/>
    </source>
</evidence>
<dbReference type="AlphaFoldDB" id="A0A2N0SL15"/>
<proteinExistence type="predicted"/>
<organism evidence="2 3">
    <name type="scientific">Rhizophagus irregularis</name>
    <dbReference type="NCBI Taxonomy" id="588596"/>
    <lineage>
        <taxon>Eukaryota</taxon>
        <taxon>Fungi</taxon>
        <taxon>Fungi incertae sedis</taxon>
        <taxon>Mucoromycota</taxon>
        <taxon>Glomeromycotina</taxon>
        <taxon>Glomeromycetes</taxon>
        <taxon>Glomerales</taxon>
        <taxon>Glomeraceae</taxon>
        <taxon>Rhizophagus</taxon>
    </lineage>
</organism>
<dbReference type="InterPro" id="IPR011009">
    <property type="entry name" value="Kinase-like_dom_sf"/>
</dbReference>
<gene>
    <name evidence="2" type="ORF">RhiirA1_447885</name>
</gene>
<keyword evidence="2" id="KW-0418">Kinase</keyword>
<dbReference type="GO" id="GO:0005524">
    <property type="term" value="F:ATP binding"/>
    <property type="evidence" value="ECO:0007669"/>
    <property type="project" value="InterPro"/>
</dbReference>
<dbReference type="VEuPathDB" id="FungiDB:RhiirFUN_000081"/>
<keyword evidence="2" id="KW-0808">Transferase</keyword>
<comment type="caution">
    <text evidence="2">The sequence shown here is derived from an EMBL/GenBank/DDBJ whole genome shotgun (WGS) entry which is preliminary data.</text>
</comment>
<dbReference type="VEuPathDB" id="FungiDB:FUN_021047"/>
<dbReference type="Gene3D" id="1.10.510.10">
    <property type="entry name" value="Transferase(Phosphotransferase) domain 1"/>
    <property type="match status" value="1"/>
</dbReference>
<dbReference type="InterPro" id="IPR051681">
    <property type="entry name" value="Ser/Thr_Kinases-Pseudokinases"/>
</dbReference>
<protein>
    <submittedName>
        <fullName evidence="2">Kinase-like protein</fullName>
    </submittedName>
</protein>
<dbReference type="Proteomes" id="UP000232688">
    <property type="component" value="Unassembled WGS sequence"/>
</dbReference>
<accession>A0A2N0SL15</accession>
<dbReference type="GO" id="GO:0004674">
    <property type="term" value="F:protein serine/threonine kinase activity"/>
    <property type="evidence" value="ECO:0007669"/>
    <property type="project" value="TreeGrafter"/>
</dbReference>
<name>A0A2N0SL15_9GLOM</name>
<dbReference type="InterPro" id="IPR000719">
    <property type="entry name" value="Prot_kinase_dom"/>
</dbReference>
<evidence type="ECO:0000259" key="1">
    <source>
        <dbReference type="PROSITE" id="PS50011"/>
    </source>
</evidence>
<dbReference type="PROSITE" id="PS50011">
    <property type="entry name" value="PROTEIN_KINASE_DOM"/>
    <property type="match status" value="1"/>
</dbReference>
<dbReference type="PANTHER" id="PTHR44329:SF289">
    <property type="entry name" value="SERINE_THREONINE-PROTEIN KINASE VIK"/>
    <property type="match status" value="1"/>
</dbReference>
<reference evidence="2 3" key="1">
    <citation type="submission" date="2017-10" db="EMBL/GenBank/DDBJ databases">
        <title>Extensive intraspecific genome diversity in a model arbuscular mycorrhizal fungus.</title>
        <authorList>
            <person name="Chen E.C.H."/>
            <person name="Morin E."/>
            <person name="Baudet D."/>
            <person name="Noel J."/>
            <person name="Ndikumana S."/>
            <person name="Charron P."/>
            <person name="St-Onge C."/>
            <person name="Giorgi J."/>
            <person name="Grigoriev I.V."/>
            <person name="Roux C."/>
            <person name="Martin F.M."/>
            <person name="Corradi N."/>
        </authorList>
    </citation>
    <scope>NUCLEOTIDE SEQUENCE [LARGE SCALE GENOMIC DNA]</scope>
    <source>
        <strain evidence="2 3">A1</strain>
    </source>
</reference>
<feature type="domain" description="Protein kinase" evidence="1">
    <location>
        <begin position="286"/>
        <end position="495"/>
    </location>
</feature>